<dbReference type="AlphaFoldDB" id="J3YRF7"/>
<evidence type="ECO:0000256" key="1">
    <source>
        <dbReference type="SAM" id="Phobius"/>
    </source>
</evidence>
<keyword evidence="1" id="KW-1133">Transmembrane helix</keyword>
<dbReference type="KEGG" id="sect:A359_02320"/>
<keyword evidence="3" id="KW-1185">Reference proteome</keyword>
<name>J3YRF7_9ENTR</name>
<dbReference type="EMBL" id="CP003546">
    <property type="protein sequence ID" value="AFP84633.1"/>
    <property type="molecule type" value="Genomic_DNA"/>
</dbReference>
<organism evidence="2 3">
    <name type="scientific">secondary endosymbiont of Ctenarytaina eucalypti</name>
    <dbReference type="NCBI Taxonomy" id="1199245"/>
    <lineage>
        <taxon>Bacteria</taxon>
        <taxon>Pseudomonadati</taxon>
        <taxon>Pseudomonadota</taxon>
        <taxon>Gammaproteobacteria</taxon>
        <taxon>Enterobacterales</taxon>
        <taxon>Enterobacteriaceae</taxon>
        <taxon>aphid secondary symbionts</taxon>
    </lineage>
</organism>
<dbReference type="Proteomes" id="UP000003936">
    <property type="component" value="Chromosome"/>
</dbReference>
<keyword evidence="1" id="KW-0472">Membrane</keyword>
<evidence type="ECO:0000313" key="2">
    <source>
        <dbReference type="EMBL" id="AFP84633.1"/>
    </source>
</evidence>
<dbReference type="HOGENOM" id="CLU_2976722_0_0_6"/>
<proteinExistence type="predicted"/>
<accession>J3YRF7</accession>
<keyword evidence="1" id="KW-0812">Transmembrane</keyword>
<evidence type="ECO:0000313" key="3">
    <source>
        <dbReference type="Proteomes" id="UP000003936"/>
    </source>
</evidence>
<protein>
    <submittedName>
        <fullName evidence="2">Uncharacterized protein</fullName>
    </submittedName>
</protein>
<feature type="transmembrane region" description="Helical" evidence="1">
    <location>
        <begin position="20"/>
        <end position="41"/>
    </location>
</feature>
<sequence length="58" mass="6500">MLAWHASRYTLLDGSDSLLLLLALIIPALPTDHLCLLYQYLVPGLVQWLDRAVHSVLS</sequence>
<reference evidence="2 3" key="1">
    <citation type="journal article" date="2012" name="Mol. Biol. Evol.">
        <title>Genome reduction and co-evolution between the primary and secondary bacterial symbionts of psyllids.</title>
        <authorList>
            <person name="Sloan D.B."/>
            <person name="Moran N.A."/>
        </authorList>
    </citation>
    <scope>NUCLEOTIDE SEQUENCE [LARGE SCALE GENOMIC DNA]</scope>
    <source>
        <strain evidence="2">Ceuc_S</strain>
    </source>
</reference>
<gene>
    <name evidence="2" type="ORF">A359_02320</name>
</gene>